<dbReference type="SFLD" id="SFLDS00003">
    <property type="entry name" value="Haloacid_Dehalogenase"/>
    <property type="match status" value="1"/>
</dbReference>
<evidence type="ECO:0000313" key="3">
    <source>
        <dbReference type="EMBL" id="OQD41734.1"/>
    </source>
</evidence>
<accession>A0A1V6LNF5</accession>
<proteinExistence type="inferred from homology"/>
<protein>
    <submittedName>
        <fullName evidence="3">Haloacid dehalogenase, type II</fullName>
    </submittedName>
</protein>
<keyword evidence="2" id="KW-0378">Hydrolase</keyword>
<reference evidence="3 4" key="1">
    <citation type="submission" date="2016-12" db="EMBL/GenBank/DDBJ databases">
        <authorList>
            <person name="Song W.-J."/>
            <person name="Kurnit D.M."/>
        </authorList>
    </citation>
    <scope>NUCLEOTIDE SEQUENCE [LARGE SCALE GENOMIC DNA]</scope>
    <source>
        <strain evidence="3 4">HSG9</strain>
    </source>
</reference>
<dbReference type="NCBIfam" id="TIGR01428">
    <property type="entry name" value="HAD_type_II"/>
    <property type="match status" value="1"/>
</dbReference>
<dbReference type="PANTHER" id="PTHR43316:SF3">
    <property type="entry name" value="HALOACID DEHALOGENASE, TYPE II (AFU_ORTHOLOGUE AFUA_2G07750)-RELATED"/>
    <property type="match status" value="1"/>
</dbReference>
<dbReference type="SUPFAM" id="SSF56784">
    <property type="entry name" value="HAD-like"/>
    <property type="match status" value="1"/>
</dbReference>
<dbReference type="PANTHER" id="PTHR43316">
    <property type="entry name" value="HYDROLASE, HALOACID DELAHOGENASE-RELATED"/>
    <property type="match status" value="1"/>
</dbReference>
<gene>
    <name evidence="3" type="ORF">BUL40_14135</name>
</gene>
<evidence type="ECO:0000256" key="2">
    <source>
        <dbReference type="ARBA" id="ARBA00022801"/>
    </source>
</evidence>
<dbReference type="InterPro" id="IPR036412">
    <property type="entry name" value="HAD-like_sf"/>
</dbReference>
<dbReference type="CDD" id="cd02588">
    <property type="entry name" value="HAD_L2-DEX"/>
    <property type="match status" value="1"/>
</dbReference>
<dbReference type="AlphaFoldDB" id="A0A1V6LNF5"/>
<dbReference type="RefSeq" id="WP_080319783.1">
    <property type="nucleotide sequence ID" value="NZ_MTBC01000011.1"/>
</dbReference>
<evidence type="ECO:0000256" key="1">
    <source>
        <dbReference type="ARBA" id="ARBA00008106"/>
    </source>
</evidence>
<name>A0A1V6LNF5_9FLAO</name>
<dbReference type="PRINTS" id="PR00413">
    <property type="entry name" value="HADHALOGNASE"/>
</dbReference>
<dbReference type="InterPro" id="IPR006328">
    <property type="entry name" value="2-HAD"/>
</dbReference>
<dbReference type="InterPro" id="IPR023198">
    <property type="entry name" value="PGP-like_dom2"/>
</dbReference>
<evidence type="ECO:0000313" key="4">
    <source>
        <dbReference type="Proteomes" id="UP000191680"/>
    </source>
</evidence>
<dbReference type="Proteomes" id="UP000191680">
    <property type="component" value="Unassembled WGS sequence"/>
</dbReference>
<sequence length="230" mass="25192">MENKITSPKVLFFDVNETLLDLTPIKTKITKLFNGDSDKVSHWFSTLLHYSLVVSATGDYHHFGKIGAVTLKMLAAEQGISLSIEDAKLIVTQGFKQLPAHEEVANALSRLKRSGYTLVALTNSDSDTLAAQLQYAQLASFFDAQLSVEKIGLFKPHSKVYGWAALQMGVDPKDTLLLAAHGWDVAGALQANLRAIFIARKGKYEFPLAPKTEAVVQNLTEAADYLIGLK</sequence>
<dbReference type="EMBL" id="MTBC01000011">
    <property type="protein sequence ID" value="OQD41734.1"/>
    <property type="molecule type" value="Genomic_DNA"/>
</dbReference>
<organism evidence="3 4">
    <name type="scientific">Croceivirga radicis</name>
    <dbReference type="NCBI Taxonomy" id="1929488"/>
    <lineage>
        <taxon>Bacteria</taxon>
        <taxon>Pseudomonadati</taxon>
        <taxon>Bacteroidota</taxon>
        <taxon>Flavobacteriia</taxon>
        <taxon>Flavobacteriales</taxon>
        <taxon>Flavobacteriaceae</taxon>
        <taxon>Croceivirga</taxon>
    </lineage>
</organism>
<comment type="similarity">
    <text evidence="1">Belongs to the HAD-like hydrolase superfamily. S-2-haloalkanoic acid dehalogenase family.</text>
</comment>
<dbReference type="InterPro" id="IPR006439">
    <property type="entry name" value="HAD-SF_hydro_IA"/>
</dbReference>
<dbReference type="GO" id="GO:0019120">
    <property type="term" value="F:hydrolase activity, acting on acid halide bonds, in C-halide compounds"/>
    <property type="evidence" value="ECO:0007669"/>
    <property type="project" value="InterPro"/>
</dbReference>
<dbReference type="Gene3D" id="3.40.50.1000">
    <property type="entry name" value="HAD superfamily/HAD-like"/>
    <property type="match status" value="1"/>
</dbReference>
<dbReference type="NCBIfam" id="TIGR01493">
    <property type="entry name" value="HAD-SF-IA-v2"/>
    <property type="match status" value="1"/>
</dbReference>
<comment type="caution">
    <text evidence="3">The sequence shown here is derived from an EMBL/GenBank/DDBJ whole genome shotgun (WGS) entry which is preliminary data.</text>
</comment>
<keyword evidence="4" id="KW-1185">Reference proteome</keyword>
<dbReference type="OrthoDB" id="264363at2"/>
<dbReference type="SFLD" id="SFLDG01129">
    <property type="entry name" value="C1.5:_HAD__Beta-PGM__Phosphata"/>
    <property type="match status" value="1"/>
</dbReference>
<dbReference type="Gene3D" id="1.10.150.240">
    <property type="entry name" value="Putative phosphatase, domain 2"/>
    <property type="match status" value="1"/>
</dbReference>
<dbReference type="InterPro" id="IPR051540">
    <property type="entry name" value="S-2-haloacid_dehalogenase"/>
</dbReference>
<dbReference type="InterPro" id="IPR023214">
    <property type="entry name" value="HAD_sf"/>
</dbReference>
<dbReference type="Pfam" id="PF00702">
    <property type="entry name" value="Hydrolase"/>
    <property type="match status" value="1"/>
</dbReference>